<accession>A0ABS8DAN6</accession>
<keyword evidence="4" id="KW-0732">Signal</keyword>
<evidence type="ECO:0000313" key="5">
    <source>
        <dbReference type="EMBL" id="MCB6185271.1"/>
    </source>
</evidence>
<sequence length="250" mass="28376">MMFKLLKYSSLLLSLFSLAVSAEDSKQVEAQRADVHAKLSAFYLGVGKNKEALDEARISQQARPDLPIGYNSLGMVYAELAEDDLAEQNFKLALKMDPNNAAYNTNYGWFLCKKTPAASFDHFMIAVRDPLYKTPEIPYTYAAECAKKMGDFATAETYYLRANRRNPDMAEPIYGLADMRYKAKDYAASAEYLQKLSEMNVDSPLIYWLAVKVYRKLDKQDALQAAATRLLRLYPNSREAGMYQRGVEDE</sequence>
<comment type="caution">
    <text evidence="5">The sequence shown here is derived from an EMBL/GenBank/DDBJ whole genome shotgun (WGS) entry which is preliminary data.</text>
</comment>
<protein>
    <submittedName>
        <fullName evidence="5">Tetratricopeptide repeat protein</fullName>
    </submittedName>
</protein>
<feature type="repeat" description="TPR" evidence="3">
    <location>
        <begin position="67"/>
        <end position="100"/>
    </location>
</feature>
<dbReference type="EMBL" id="JAJBZT010000014">
    <property type="protein sequence ID" value="MCB6185271.1"/>
    <property type="molecule type" value="Genomic_DNA"/>
</dbReference>
<name>A0ABS8DAN6_9NEIS</name>
<dbReference type="InterPro" id="IPR051012">
    <property type="entry name" value="CellSynth/LPSAsmb/PSIAsmb"/>
</dbReference>
<dbReference type="SUPFAM" id="SSF48452">
    <property type="entry name" value="TPR-like"/>
    <property type="match status" value="1"/>
</dbReference>
<proteinExistence type="predicted"/>
<organism evidence="5 6">
    <name type="scientific">Leeia speluncae</name>
    <dbReference type="NCBI Taxonomy" id="2884804"/>
    <lineage>
        <taxon>Bacteria</taxon>
        <taxon>Pseudomonadati</taxon>
        <taxon>Pseudomonadota</taxon>
        <taxon>Betaproteobacteria</taxon>
        <taxon>Neisseriales</taxon>
        <taxon>Leeiaceae</taxon>
        <taxon>Leeia</taxon>
    </lineage>
</organism>
<dbReference type="InterPro" id="IPR019734">
    <property type="entry name" value="TPR_rpt"/>
</dbReference>
<dbReference type="PANTHER" id="PTHR45586">
    <property type="entry name" value="TPR REPEAT-CONTAINING PROTEIN PA4667"/>
    <property type="match status" value="1"/>
</dbReference>
<evidence type="ECO:0000256" key="1">
    <source>
        <dbReference type="ARBA" id="ARBA00022737"/>
    </source>
</evidence>
<evidence type="ECO:0000256" key="2">
    <source>
        <dbReference type="ARBA" id="ARBA00022803"/>
    </source>
</evidence>
<dbReference type="Pfam" id="PF13181">
    <property type="entry name" value="TPR_8"/>
    <property type="match status" value="2"/>
</dbReference>
<evidence type="ECO:0000256" key="4">
    <source>
        <dbReference type="SAM" id="SignalP"/>
    </source>
</evidence>
<keyword evidence="1" id="KW-0677">Repeat</keyword>
<dbReference type="InterPro" id="IPR011990">
    <property type="entry name" value="TPR-like_helical_dom_sf"/>
</dbReference>
<dbReference type="RefSeq" id="WP_227182103.1">
    <property type="nucleotide sequence ID" value="NZ_JAJBZT010000014.1"/>
</dbReference>
<reference evidence="5" key="1">
    <citation type="submission" date="2021-10" db="EMBL/GenBank/DDBJ databases">
        <title>The complete genome sequence of Leeia sp. TBRC 13508.</title>
        <authorList>
            <person name="Charoenyingcharoen P."/>
            <person name="Yukphan P."/>
        </authorList>
    </citation>
    <scope>NUCLEOTIDE SEQUENCE</scope>
    <source>
        <strain evidence="5">TBRC 13508</strain>
    </source>
</reference>
<dbReference type="PROSITE" id="PS50005">
    <property type="entry name" value="TPR"/>
    <property type="match status" value="1"/>
</dbReference>
<dbReference type="PANTHER" id="PTHR45586:SF1">
    <property type="entry name" value="LIPOPOLYSACCHARIDE ASSEMBLY PROTEIN B"/>
    <property type="match status" value="1"/>
</dbReference>
<gene>
    <name evidence="5" type="ORF">LIN78_17125</name>
</gene>
<dbReference type="Proteomes" id="UP001165395">
    <property type="component" value="Unassembled WGS sequence"/>
</dbReference>
<evidence type="ECO:0000256" key="3">
    <source>
        <dbReference type="PROSITE-ProRule" id="PRU00339"/>
    </source>
</evidence>
<keyword evidence="2 3" id="KW-0802">TPR repeat</keyword>
<keyword evidence="6" id="KW-1185">Reference proteome</keyword>
<evidence type="ECO:0000313" key="6">
    <source>
        <dbReference type="Proteomes" id="UP001165395"/>
    </source>
</evidence>
<feature type="chain" id="PRO_5047370290" evidence="4">
    <location>
        <begin position="23"/>
        <end position="250"/>
    </location>
</feature>
<feature type="signal peptide" evidence="4">
    <location>
        <begin position="1"/>
        <end position="22"/>
    </location>
</feature>
<dbReference type="SMART" id="SM00028">
    <property type="entry name" value="TPR"/>
    <property type="match status" value="4"/>
</dbReference>
<dbReference type="Gene3D" id="1.25.40.10">
    <property type="entry name" value="Tetratricopeptide repeat domain"/>
    <property type="match status" value="1"/>
</dbReference>